<gene>
    <name evidence="2" type="ORF">HBA54_00930</name>
</gene>
<accession>A0A967C4J8</accession>
<feature type="region of interest" description="Disordered" evidence="1">
    <location>
        <begin position="1"/>
        <end position="20"/>
    </location>
</feature>
<organism evidence="2 3">
    <name type="scientific">Pelagibius litoralis</name>
    <dbReference type="NCBI Taxonomy" id="374515"/>
    <lineage>
        <taxon>Bacteria</taxon>
        <taxon>Pseudomonadati</taxon>
        <taxon>Pseudomonadota</taxon>
        <taxon>Alphaproteobacteria</taxon>
        <taxon>Rhodospirillales</taxon>
        <taxon>Rhodovibrionaceae</taxon>
        <taxon>Pelagibius</taxon>
    </lineage>
</organism>
<dbReference type="EMBL" id="JAAQPH010000001">
    <property type="protein sequence ID" value="NIA67151.1"/>
    <property type="molecule type" value="Genomic_DNA"/>
</dbReference>
<proteinExistence type="predicted"/>
<dbReference type="Proteomes" id="UP000761264">
    <property type="component" value="Unassembled WGS sequence"/>
</dbReference>
<dbReference type="RefSeq" id="WP_167220433.1">
    <property type="nucleotide sequence ID" value="NZ_JAAQPH010000001.1"/>
</dbReference>
<comment type="caution">
    <text evidence="2">The sequence shown here is derived from an EMBL/GenBank/DDBJ whole genome shotgun (WGS) entry which is preliminary data.</text>
</comment>
<reference evidence="2" key="1">
    <citation type="submission" date="2020-03" db="EMBL/GenBank/DDBJ databases">
        <title>Genome of Pelagibius litoralis DSM 21314T.</title>
        <authorList>
            <person name="Wang G."/>
        </authorList>
    </citation>
    <scope>NUCLEOTIDE SEQUENCE</scope>
    <source>
        <strain evidence="2">DSM 21314</strain>
    </source>
</reference>
<keyword evidence="3" id="KW-1185">Reference proteome</keyword>
<dbReference type="AlphaFoldDB" id="A0A967C4J8"/>
<sequence>MAVSRLRPAPRIEGADPTDPDVEALRASARIVARMEVADAVTEALNAYAGSLRDLQQASGLDPAFVSKLAGGKVNKQGATVASLAQIALAMNKSLKITIE</sequence>
<protein>
    <submittedName>
        <fullName evidence="2">Uncharacterized protein</fullName>
    </submittedName>
</protein>
<evidence type="ECO:0000313" key="3">
    <source>
        <dbReference type="Proteomes" id="UP000761264"/>
    </source>
</evidence>
<evidence type="ECO:0000313" key="2">
    <source>
        <dbReference type="EMBL" id="NIA67151.1"/>
    </source>
</evidence>
<name>A0A967C4J8_9PROT</name>
<evidence type="ECO:0000256" key="1">
    <source>
        <dbReference type="SAM" id="MobiDB-lite"/>
    </source>
</evidence>